<evidence type="ECO:0000313" key="1">
    <source>
        <dbReference type="EMBL" id="PKW29234.1"/>
    </source>
</evidence>
<keyword evidence="3" id="KW-1185">Reference proteome</keyword>
<name>A0A497V3X7_9FLAO</name>
<dbReference type="InterPro" id="IPR025412">
    <property type="entry name" value="DUF4304"/>
</dbReference>
<dbReference type="Proteomes" id="UP000233767">
    <property type="component" value="Unassembled WGS sequence"/>
</dbReference>
<evidence type="ECO:0000313" key="3">
    <source>
        <dbReference type="Proteomes" id="UP000233767"/>
    </source>
</evidence>
<reference evidence="1 3" key="1">
    <citation type="submission" date="2017-12" db="EMBL/GenBank/DDBJ databases">
        <title>Genomic Encyclopedia of Type Strains, Phase III (KMG-III): the genomes of soil and plant-associated and newly described type strains.</title>
        <authorList>
            <person name="Whitman W."/>
        </authorList>
    </citation>
    <scope>NUCLEOTIDE SEQUENCE [LARGE SCALE GENOMIC DNA]</scope>
    <source>
        <strain evidence="1 3">IP-10</strain>
    </source>
</reference>
<reference evidence="2 4" key="2">
    <citation type="submission" date="2018-10" db="EMBL/GenBank/DDBJ databases">
        <title>Genomic Encyclopedia of Archaeal and Bacterial Type Strains, Phase II (KMG-II): from individual species to whole genera.</title>
        <authorList>
            <person name="Goeker M."/>
        </authorList>
    </citation>
    <scope>NUCLEOTIDE SEQUENCE [LARGE SCALE GENOMIC DNA]</scope>
    <source>
        <strain evidence="2 4">DSM 21886</strain>
    </source>
</reference>
<dbReference type="Pfam" id="PF14137">
    <property type="entry name" value="DUF4304"/>
    <property type="match status" value="1"/>
</dbReference>
<dbReference type="Proteomes" id="UP000275027">
    <property type="component" value="Unassembled WGS sequence"/>
</dbReference>
<accession>A0A497V3X7</accession>
<protein>
    <submittedName>
        <fullName evidence="2">Uncharacterized protein DUF4304</fullName>
    </submittedName>
</protein>
<evidence type="ECO:0000313" key="2">
    <source>
        <dbReference type="EMBL" id="RLJ35265.1"/>
    </source>
</evidence>
<dbReference type="EMBL" id="RCCB01000010">
    <property type="protein sequence ID" value="RLJ35265.1"/>
    <property type="molecule type" value="Genomic_DNA"/>
</dbReference>
<proteinExistence type="predicted"/>
<gene>
    <name evidence="1" type="ORF">B0G92_0865</name>
    <name evidence="2" type="ORF">CLV50_0640</name>
</gene>
<comment type="caution">
    <text evidence="2">The sequence shown here is derived from an EMBL/GenBank/DDBJ whole genome shotgun (WGS) entry which is preliminary data.</text>
</comment>
<dbReference type="AlphaFoldDB" id="A0A497V3X7"/>
<organism evidence="2 4">
    <name type="scientific">Flavobacterium lindanitolerans</name>
    <dbReference type="NCBI Taxonomy" id="428988"/>
    <lineage>
        <taxon>Bacteria</taxon>
        <taxon>Pseudomonadati</taxon>
        <taxon>Bacteroidota</taxon>
        <taxon>Flavobacteriia</taxon>
        <taxon>Flavobacteriales</taxon>
        <taxon>Flavobacteriaceae</taxon>
        <taxon>Flavobacterium</taxon>
    </lineage>
</organism>
<sequence length="150" mass="17814">MENSIRYILKWKKTELLNLLNNIFLPLGFKRKGNSWVLNGNEINKIINLQKSQYGNVYYLHYNYVINSLPLNNRKVHIDNQLGSIDKEEQAMIQGLLDLESDIDTADRLIKLFEVINKKIVPELNQYRRKMICYKSLKDVSSYIQYLHTY</sequence>
<evidence type="ECO:0000313" key="4">
    <source>
        <dbReference type="Proteomes" id="UP000275027"/>
    </source>
</evidence>
<dbReference type="RefSeq" id="WP_101471207.1">
    <property type="nucleotide sequence ID" value="NZ_PJND01000007.1"/>
</dbReference>
<dbReference type="EMBL" id="PJND01000007">
    <property type="protein sequence ID" value="PKW29234.1"/>
    <property type="molecule type" value="Genomic_DNA"/>
</dbReference>